<protein>
    <recommendedName>
        <fullName evidence="7">TF-B3 domain-containing protein</fullName>
    </recommendedName>
</protein>
<dbReference type="PROSITE" id="PS50863">
    <property type="entry name" value="B3"/>
    <property type="match status" value="1"/>
</dbReference>
<dbReference type="SUPFAM" id="SSF101936">
    <property type="entry name" value="DNA-binding pseudobarrel domain"/>
    <property type="match status" value="1"/>
</dbReference>
<dbReference type="SMART" id="SM01019">
    <property type="entry name" value="B3"/>
    <property type="match status" value="1"/>
</dbReference>
<reference evidence="8" key="1">
    <citation type="submission" date="2020-03" db="EMBL/GenBank/DDBJ databases">
        <title>A high-quality chromosome-level genome assembly of a woody plant with both climbing and erect habits, Rhamnella rubrinervis.</title>
        <authorList>
            <person name="Lu Z."/>
            <person name="Yang Y."/>
            <person name="Zhu X."/>
            <person name="Sun Y."/>
        </authorList>
    </citation>
    <scope>NUCLEOTIDE SEQUENCE</scope>
    <source>
        <strain evidence="8">BYM</strain>
        <tissue evidence="8">Leaf</tissue>
    </source>
</reference>
<keyword evidence="2" id="KW-0805">Transcription regulation</keyword>
<keyword evidence="9" id="KW-1185">Reference proteome</keyword>
<evidence type="ECO:0000256" key="2">
    <source>
        <dbReference type="ARBA" id="ARBA00023015"/>
    </source>
</evidence>
<evidence type="ECO:0000313" key="8">
    <source>
        <dbReference type="EMBL" id="KAF3435673.1"/>
    </source>
</evidence>
<dbReference type="GO" id="GO:0005634">
    <property type="term" value="C:nucleus"/>
    <property type="evidence" value="ECO:0007669"/>
    <property type="project" value="UniProtKB-SubCell"/>
</dbReference>
<comment type="subcellular location">
    <subcellularLocation>
        <location evidence="1">Nucleus</location>
    </subcellularLocation>
</comment>
<sequence>MVRNGKKRKEIMEEDRRNSFQFVRIVFAGRSSDPLRIPSEFLDHISSGLSNRATLKVHSAGCSWNVKVSERSSGGIFIEDGWQQFVKDNSLGNNEILLFKYVGNMCFSIKIFEVDGCKRDNVPLISTHQLSASFSGKRPAGRLGKNPSSTLHHHRPSKSCEDGSGKGHPCCESYKPKKIKAGKGIELEDDRARPVRRPSKDHTARDWKAAAESF</sequence>
<dbReference type="InterPro" id="IPR050655">
    <property type="entry name" value="Plant_B3_domain"/>
</dbReference>
<evidence type="ECO:0000256" key="6">
    <source>
        <dbReference type="SAM" id="MobiDB-lite"/>
    </source>
</evidence>
<evidence type="ECO:0000256" key="1">
    <source>
        <dbReference type="ARBA" id="ARBA00004123"/>
    </source>
</evidence>
<dbReference type="PANTHER" id="PTHR31920:SF122">
    <property type="entry name" value="B3 DOMAIN-CONTAINING PROTEIN REM23"/>
    <property type="match status" value="1"/>
</dbReference>
<comment type="caution">
    <text evidence="8">The sequence shown here is derived from an EMBL/GenBank/DDBJ whole genome shotgun (WGS) entry which is preliminary data.</text>
</comment>
<evidence type="ECO:0000256" key="3">
    <source>
        <dbReference type="ARBA" id="ARBA00023125"/>
    </source>
</evidence>
<accession>A0A8K0GSS4</accession>
<name>A0A8K0GSS4_9ROSA</name>
<feature type="domain" description="TF-B3" evidence="7">
    <location>
        <begin position="20"/>
        <end position="115"/>
    </location>
</feature>
<feature type="region of interest" description="Disordered" evidence="6">
    <location>
        <begin position="135"/>
        <end position="214"/>
    </location>
</feature>
<dbReference type="InterPro" id="IPR015300">
    <property type="entry name" value="DNA-bd_pseudobarrel_sf"/>
</dbReference>
<proteinExistence type="predicted"/>
<dbReference type="PANTHER" id="PTHR31920">
    <property type="entry name" value="B3 DOMAIN-CONTAINING"/>
    <property type="match status" value="1"/>
</dbReference>
<dbReference type="Gene3D" id="2.40.330.10">
    <property type="entry name" value="DNA-binding pseudobarrel domain"/>
    <property type="match status" value="1"/>
</dbReference>
<dbReference type="InterPro" id="IPR003340">
    <property type="entry name" value="B3_DNA-bd"/>
</dbReference>
<dbReference type="Proteomes" id="UP000796880">
    <property type="component" value="Unassembled WGS sequence"/>
</dbReference>
<evidence type="ECO:0000256" key="4">
    <source>
        <dbReference type="ARBA" id="ARBA00023163"/>
    </source>
</evidence>
<gene>
    <name evidence="8" type="ORF">FNV43_RR22764</name>
</gene>
<keyword evidence="4" id="KW-0804">Transcription</keyword>
<dbReference type="GO" id="GO:0003677">
    <property type="term" value="F:DNA binding"/>
    <property type="evidence" value="ECO:0007669"/>
    <property type="project" value="UniProtKB-KW"/>
</dbReference>
<feature type="compositionally biased region" description="Basic and acidic residues" evidence="6">
    <location>
        <begin position="183"/>
        <end position="214"/>
    </location>
</feature>
<keyword evidence="3" id="KW-0238">DNA-binding</keyword>
<dbReference type="EMBL" id="VOIH02000010">
    <property type="protein sequence ID" value="KAF3435673.1"/>
    <property type="molecule type" value="Genomic_DNA"/>
</dbReference>
<dbReference type="CDD" id="cd10017">
    <property type="entry name" value="B3_DNA"/>
    <property type="match status" value="1"/>
</dbReference>
<evidence type="ECO:0000313" key="9">
    <source>
        <dbReference type="Proteomes" id="UP000796880"/>
    </source>
</evidence>
<organism evidence="8 9">
    <name type="scientific">Rhamnella rubrinervis</name>
    <dbReference type="NCBI Taxonomy" id="2594499"/>
    <lineage>
        <taxon>Eukaryota</taxon>
        <taxon>Viridiplantae</taxon>
        <taxon>Streptophyta</taxon>
        <taxon>Embryophyta</taxon>
        <taxon>Tracheophyta</taxon>
        <taxon>Spermatophyta</taxon>
        <taxon>Magnoliopsida</taxon>
        <taxon>eudicotyledons</taxon>
        <taxon>Gunneridae</taxon>
        <taxon>Pentapetalae</taxon>
        <taxon>rosids</taxon>
        <taxon>fabids</taxon>
        <taxon>Rosales</taxon>
        <taxon>Rhamnaceae</taxon>
        <taxon>rhamnoid group</taxon>
        <taxon>Rhamneae</taxon>
        <taxon>Rhamnella</taxon>
    </lineage>
</organism>
<dbReference type="Pfam" id="PF02362">
    <property type="entry name" value="B3"/>
    <property type="match status" value="1"/>
</dbReference>
<dbReference type="AlphaFoldDB" id="A0A8K0GSS4"/>
<evidence type="ECO:0000259" key="7">
    <source>
        <dbReference type="PROSITE" id="PS50863"/>
    </source>
</evidence>
<evidence type="ECO:0000256" key="5">
    <source>
        <dbReference type="ARBA" id="ARBA00023242"/>
    </source>
</evidence>
<dbReference type="OrthoDB" id="1164140at2759"/>
<keyword evidence="5" id="KW-0539">Nucleus</keyword>